<gene>
    <name evidence="2" type="ORF">HPB51_017654</name>
</gene>
<reference evidence="2" key="1">
    <citation type="journal article" date="2020" name="Cell">
        <title>Large-Scale Comparative Analyses of Tick Genomes Elucidate Their Genetic Diversity and Vector Capacities.</title>
        <authorList>
            <consortium name="Tick Genome and Microbiome Consortium (TIGMIC)"/>
            <person name="Jia N."/>
            <person name="Wang J."/>
            <person name="Shi W."/>
            <person name="Du L."/>
            <person name="Sun Y."/>
            <person name="Zhan W."/>
            <person name="Jiang J.F."/>
            <person name="Wang Q."/>
            <person name="Zhang B."/>
            <person name="Ji P."/>
            <person name="Bell-Sakyi L."/>
            <person name="Cui X.M."/>
            <person name="Yuan T.T."/>
            <person name="Jiang B.G."/>
            <person name="Yang W.F."/>
            <person name="Lam T.T."/>
            <person name="Chang Q.C."/>
            <person name="Ding S.J."/>
            <person name="Wang X.J."/>
            <person name="Zhu J.G."/>
            <person name="Ruan X.D."/>
            <person name="Zhao L."/>
            <person name="Wei J.T."/>
            <person name="Ye R.Z."/>
            <person name="Que T.C."/>
            <person name="Du C.H."/>
            <person name="Zhou Y.H."/>
            <person name="Cheng J.X."/>
            <person name="Dai P.F."/>
            <person name="Guo W.B."/>
            <person name="Han X.H."/>
            <person name="Huang E.J."/>
            <person name="Li L.F."/>
            <person name="Wei W."/>
            <person name="Gao Y.C."/>
            <person name="Liu J.Z."/>
            <person name="Shao H.Z."/>
            <person name="Wang X."/>
            <person name="Wang C.C."/>
            <person name="Yang T.C."/>
            <person name="Huo Q.B."/>
            <person name="Li W."/>
            <person name="Chen H.Y."/>
            <person name="Chen S.E."/>
            <person name="Zhou L.G."/>
            <person name="Ni X.B."/>
            <person name="Tian J.H."/>
            <person name="Sheng Y."/>
            <person name="Liu T."/>
            <person name="Pan Y.S."/>
            <person name="Xia L.Y."/>
            <person name="Li J."/>
            <person name="Zhao F."/>
            <person name="Cao W.C."/>
        </authorList>
    </citation>
    <scope>NUCLEOTIDE SEQUENCE</scope>
    <source>
        <strain evidence="2">Rmic-2018</strain>
    </source>
</reference>
<keyword evidence="3" id="KW-1185">Reference proteome</keyword>
<proteinExistence type="predicted"/>
<dbReference type="AlphaFoldDB" id="A0A9J6E3B7"/>
<sequence length="171" mass="19345">MGLTSSIIITFGQATVPRRIVYGGGLHLCTPSSPRVETFSNCRIIGHCTDVCIQPRSQKRPRCSQLHQKEANPKCTSVCIILRRAAFVGCRECEHRHLPKVTRCRLERYTQCQQRVDHTIPESSAQRTEQLPNLRDGHSKSSNRPTWDRQAEEAQGDQRTIDQHTTCPGTP</sequence>
<organism evidence="2 3">
    <name type="scientific">Rhipicephalus microplus</name>
    <name type="common">Cattle tick</name>
    <name type="synonym">Boophilus microplus</name>
    <dbReference type="NCBI Taxonomy" id="6941"/>
    <lineage>
        <taxon>Eukaryota</taxon>
        <taxon>Metazoa</taxon>
        <taxon>Ecdysozoa</taxon>
        <taxon>Arthropoda</taxon>
        <taxon>Chelicerata</taxon>
        <taxon>Arachnida</taxon>
        <taxon>Acari</taxon>
        <taxon>Parasitiformes</taxon>
        <taxon>Ixodida</taxon>
        <taxon>Ixodoidea</taxon>
        <taxon>Ixodidae</taxon>
        <taxon>Rhipicephalinae</taxon>
        <taxon>Rhipicephalus</taxon>
        <taxon>Boophilus</taxon>
    </lineage>
</organism>
<evidence type="ECO:0000313" key="3">
    <source>
        <dbReference type="Proteomes" id="UP000821866"/>
    </source>
</evidence>
<evidence type="ECO:0000313" key="2">
    <source>
        <dbReference type="EMBL" id="KAH8028528.1"/>
    </source>
</evidence>
<name>A0A9J6E3B7_RHIMP</name>
<feature type="region of interest" description="Disordered" evidence="1">
    <location>
        <begin position="120"/>
        <end position="171"/>
    </location>
</feature>
<dbReference type="EMBL" id="JABSTU010000006">
    <property type="protein sequence ID" value="KAH8028528.1"/>
    <property type="molecule type" value="Genomic_DNA"/>
</dbReference>
<accession>A0A9J6E3B7</accession>
<evidence type="ECO:0000256" key="1">
    <source>
        <dbReference type="SAM" id="MobiDB-lite"/>
    </source>
</evidence>
<comment type="caution">
    <text evidence="2">The sequence shown here is derived from an EMBL/GenBank/DDBJ whole genome shotgun (WGS) entry which is preliminary data.</text>
</comment>
<feature type="compositionally biased region" description="Polar residues" evidence="1">
    <location>
        <begin position="121"/>
        <end position="131"/>
    </location>
</feature>
<dbReference type="Proteomes" id="UP000821866">
    <property type="component" value="Chromosome 4"/>
</dbReference>
<reference evidence="2" key="2">
    <citation type="submission" date="2021-09" db="EMBL/GenBank/DDBJ databases">
        <authorList>
            <person name="Jia N."/>
            <person name="Wang J."/>
            <person name="Shi W."/>
            <person name="Du L."/>
            <person name="Sun Y."/>
            <person name="Zhan W."/>
            <person name="Jiang J."/>
            <person name="Wang Q."/>
            <person name="Zhang B."/>
            <person name="Ji P."/>
            <person name="Sakyi L.B."/>
            <person name="Cui X."/>
            <person name="Yuan T."/>
            <person name="Jiang B."/>
            <person name="Yang W."/>
            <person name="Lam T.T.-Y."/>
            <person name="Chang Q."/>
            <person name="Ding S."/>
            <person name="Wang X."/>
            <person name="Zhu J."/>
            <person name="Ruan X."/>
            <person name="Zhao L."/>
            <person name="Wei J."/>
            <person name="Que T."/>
            <person name="Du C."/>
            <person name="Cheng J."/>
            <person name="Dai P."/>
            <person name="Han X."/>
            <person name="Huang E."/>
            <person name="Gao Y."/>
            <person name="Liu J."/>
            <person name="Shao H."/>
            <person name="Ye R."/>
            <person name="Li L."/>
            <person name="Wei W."/>
            <person name="Wang X."/>
            <person name="Wang C."/>
            <person name="Huo Q."/>
            <person name="Li W."/>
            <person name="Guo W."/>
            <person name="Chen H."/>
            <person name="Chen S."/>
            <person name="Zhou L."/>
            <person name="Zhou L."/>
            <person name="Ni X."/>
            <person name="Tian J."/>
            <person name="Zhou Y."/>
            <person name="Sheng Y."/>
            <person name="Liu T."/>
            <person name="Pan Y."/>
            <person name="Xia L."/>
            <person name="Li J."/>
            <person name="Zhao F."/>
            <person name="Cao W."/>
        </authorList>
    </citation>
    <scope>NUCLEOTIDE SEQUENCE</scope>
    <source>
        <strain evidence="2">Rmic-2018</strain>
        <tissue evidence="2">Larvae</tissue>
    </source>
</reference>
<protein>
    <submittedName>
        <fullName evidence="2">Uncharacterized protein</fullName>
    </submittedName>
</protein>